<keyword evidence="3" id="KW-0012">Acyltransferase</keyword>
<dbReference type="Gene3D" id="3.40.630.30">
    <property type="match status" value="1"/>
</dbReference>
<keyword evidence="2 5" id="KW-0808">Transferase</keyword>
<dbReference type="Pfam" id="PF00583">
    <property type="entry name" value="Acetyltransf_1"/>
    <property type="match status" value="1"/>
</dbReference>
<evidence type="ECO:0000256" key="2">
    <source>
        <dbReference type="ARBA" id="ARBA00022679"/>
    </source>
</evidence>
<evidence type="ECO:0000256" key="1">
    <source>
        <dbReference type="ARBA" id="ARBA00008694"/>
    </source>
</evidence>
<gene>
    <name evidence="5" type="ORF">IV01_17265</name>
</gene>
<reference evidence="5 6" key="1">
    <citation type="submission" date="2014-07" db="EMBL/GenBank/DDBJ databases">
        <title>Draft Genome Sequences of Environmental Pseudomonas syringae strains.</title>
        <authorList>
            <person name="Baltrus D.A."/>
            <person name="Berge O."/>
            <person name="Morris C."/>
        </authorList>
    </citation>
    <scope>NUCLEOTIDE SEQUENCE [LARGE SCALE GENOMIC DNA]</scope>
    <source>
        <strain evidence="5 6">GAW0119</strain>
    </source>
</reference>
<dbReference type="GO" id="GO:0008080">
    <property type="term" value="F:N-acetyltransferase activity"/>
    <property type="evidence" value="ECO:0007669"/>
    <property type="project" value="UniProtKB-ARBA"/>
</dbReference>
<dbReference type="OrthoDB" id="9805924at2"/>
<dbReference type="InterPro" id="IPR016181">
    <property type="entry name" value="Acyl_CoA_acyltransferase"/>
</dbReference>
<dbReference type="EMBL" id="JPQU01000047">
    <property type="protein sequence ID" value="KFE54163.1"/>
    <property type="molecule type" value="Genomic_DNA"/>
</dbReference>
<sequence length="161" mass="18244">MTVQIREATRADAKVILGFITELAIYEKAEHEVLASVADIERSLFDETSPARALICLLNDQPIGFAVYFFNYSTWQGRKGLYLEDLFVSQKHRGVGAGKLLLRHLAKIAHDSGCGRFEWSVLDWNEPAIEFYKSIGAVPQDEWVRYRMEGETLKDFALGVS</sequence>
<evidence type="ECO:0000256" key="3">
    <source>
        <dbReference type="ARBA" id="ARBA00023315"/>
    </source>
</evidence>
<evidence type="ECO:0000259" key="4">
    <source>
        <dbReference type="PROSITE" id="PS51186"/>
    </source>
</evidence>
<dbReference type="AlphaFoldDB" id="A0A085VFF0"/>
<feature type="domain" description="N-acetyltransferase" evidence="4">
    <location>
        <begin position="3"/>
        <end position="159"/>
    </location>
</feature>
<comment type="caution">
    <text evidence="5">The sequence shown here is derived from an EMBL/GenBank/DDBJ whole genome shotgun (WGS) entry which is preliminary data.</text>
</comment>
<dbReference type="Proteomes" id="UP000028631">
    <property type="component" value="Unassembled WGS sequence"/>
</dbReference>
<keyword evidence="6" id="KW-1185">Reference proteome</keyword>
<dbReference type="SUPFAM" id="SSF55729">
    <property type="entry name" value="Acyl-CoA N-acyltransferases (Nat)"/>
    <property type="match status" value="1"/>
</dbReference>
<dbReference type="CDD" id="cd04301">
    <property type="entry name" value="NAT_SF"/>
    <property type="match status" value="1"/>
</dbReference>
<dbReference type="InterPro" id="IPR051016">
    <property type="entry name" value="Diverse_Substrate_AcTransf"/>
</dbReference>
<comment type="similarity">
    <text evidence="1">Belongs to the acetyltransferase family.</text>
</comment>
<dbReference type="PROSITE" id="PS51186">
    <property type="entry name" value="GNAT"/>
    <property type="match status" value="1"/>
</dbReference>
<dbReference type="PANTHER" id="PTHR10545:SF29">
    <property type="entry name" value="GH14572P-RELATED"/>
    <property type="match status" value="1"/>
</dbReference>
<evidence type="ECO:0000313" key="6">
    <source>
        <dbReference type="Proteomes" id="UP000028631"/>
    </source>
</evidence>
<dbReference type="InterPro" id="IPR000182">
    <property type="entry name" value="GNAT_dom"/>
</dbReference>
<dbReference type="PANTHER" id="PTHR10545">
    <property type="entry name" value="DIAMINE N-ACETYLTRANSFERASE"/>
    <property type="match status" value="1"/>
</dbReference>
<organism evidence="5 6">
    <name type="scientific">Pseudomonas syringae</name>
    <dbReference type="NCBI Taxonomy" id="317"/>
    <lineage>
        <taxon>Bacteria</taxon>
        <taxon>Pseudomonadati</taxon>
        <taxon>Pseudomonadota</taxon>
        <taxon>Gammaproteobacteria</taxon>
        <taxon>Pseudomonadales</taxon>
        <taxon>Pseudomonadaceae</taxon>
        <taxon>Pseudomonas</taxon>
    </lineage>
</organism>
<name>A0A085VFF0_PSESX</name>
<proteinExistence type="inferred from homology"/>
<evidence type="ECO:0000313" key="5">
    <source>
        <dbReference type="EMBL" id="KFE54163.1"/>
    </source>
</evidence>
<dbReference type="RefSeq" id="WP_032629950.1">
    <property type="nucleotide sequence ID" value="NZ_JPQU01000047.1"/>
</dbReference>
<accession>A0A085VFF0</accession>
<dbReference type="PATRIC" id="fig|317.175.peg.3597"/>
<dbReference type="FunFam" id="3.40.630.30:FF:000064">
    <property type="entry name" value="GNAT family acetyltransferase"/>
    <property type="match status" value="1"/>
</dbReference>
<protein>
    <submittedName>
        <fullName evidence="5">GCN5 family acetyltransferase</fullName>
    </submittedName>
</protein>